<reference evidence="1" key="1">
    <citation type="journal article" date="2020" name="Stud. Mycol.">
        <title>101 Dothideomycetes genomes: a test case for predicting lifestyles and emergence of pathogens.</title>
        <authorList>
            <person name="Haridas S."/>
            <person name="Albert R."/>
            <person name="Binder M."/>
            <person name="Bloem J."/>
            <person name="Labutti K."/>
            <person name="Salamov A."/>
            <person name="Andreopoulos B."/>
            <person name="Baker S."/>
            <person name="Barry K."/>
            <person name="Bills G."/>
            <person name="Bluhm B."/>
            <person name="Cannon C."/>
            <person name="Castanera R."/>
            <person name="Culley D."/>
            <person name="Daum C."/>
            <person name="Ezra D."/>
            <person name="Gonzalez J."/>
            <person name="Henrissat B."/>
            <person name="Kuo A."/>
            <person name="Liang C."/>
            <person name="Lipzen A."/>
            <person name="Lutzoni F."/>
            <person name="Magnuson J."/>
            <person name="Mondo S."/>
            <person name="Nolan M."/>
            <person name="Ohm R."/>
            <person name="Pangilinan J."/>
            <person name="Park H.-J."/>
            <person name="Ramirez L."/>
            <person name="Alfaro M."/>
            <person name="Sun H."/>
            <person name="Tritt A."/>
            <person name="Yoshinaga Y."/>
            <person name="Zwiers L.-H."/>
            <person name="Turgeon B."/>
            <person name="Goodwin S."/>
            <person name="Spatafora J."/>
            <person name="Crous P."/>
            <person name="Grigoriev I."/>
        </authorList>
    </citation>
    <scope>NUCLEOTIDE SEQUENCE</scope>
    <source>
        <strain evidence="1">ATCC 200398</strain>
    </source>
</reference>
<sequence>MLWMIIDHALRLVDTRCFPCPRRWNWFKIPDEIDQDVMGKGYNPKYIREGVVDQRRASVSGNLSNVQCWARGRQRRFQHIYSAAGGINSSRLSPTSRIASSDVESRQMHTTRSIRARPSTESSSHVFG</sequence>
<accession>A0ACB6RF10</accession>
<dbReference type="Proteomes" id="UP000799755">
    <property type="component" value="Unassembled WGS sequence"/>
</dbReference>
<proteinExistence type="predicted"/>
<gene>
    <name evidence="1" type="ORF">BDR25DRAFT_308765</name>
</gene>
<comment type="caution">
    <text evidence="1">The sequence shown here is derived from an EMBL/GenBank/DDBJ whole genome shotgun (WGS) entry which is preliminary data.</text>
</comment>
<keyword evidence="2" id="KW-1185">Reference proteome</keyword>
<dbReference type="EMBL" id="MU003492">
    <property type="protein sequence ID" value="KAF2477919.1"/>
    <property type="molecule type" value="Genomic_DNA"/>
</dbReference>
<name>A0ACB6RF10_9PLEO</name>
<evidence type="ECO:0000313" key="2">
    <source>
        <dbReference type="Proteomes" id="UP000799755"/>
    </source>
</evidence>
<protein>
    <submittedName>
        <fullName evidence="1">Uncharacterized protein</fullName>
    </submittedName>
</protein>
<evidence type="ECO:0000313" key="1">
    <source>
        <dbReference type="EMBL" id="KAF2477919.1"/>
    </source>
</evidence>
<organism evidence="1 2">
    <name type="scientific">Lindgomyces ingoldianus</name>
    <dbReference type="NCBI Taxonomy" id="673940"/>
    <lineage>
        <taxon>Eukaryota</taxon>
        <taxon>Fungi</taxon>
        <taxon>Dikarya</taxon>
        <taxon>Ascomycota</taxon>
        <taxon>Pezizomycotina</taxon>
        <taxon>Dothideomycetes</taxon>
        <taxon>Pleosporomycetidae</taxon>
        <taxon>Pleosporales</taxon>
        <taxon>Lindgomycetaceae</taxon>
        <taxon>Lindgomyces</taxon>
    </lineage>
</organism>